<name>A0AAV2KIQ4_KNICA</name>
<evidence type="ECO:0000256" key="1">
    <source>
        <dbReference type="SAM" id="SignalP"/>
    </source>
</evidence>
<keyword evidence="1" id="KW-0732">Signal</keyword>
<evidence type="ECO:0008006" key="4">
    <source>
        <dbReference type="Google" id="ProtNLM"/>
    </source>
</evidence>
<keyword evidence="3" id="KW-1185">Reference proteome</keyword>
<reference evidence="2 3" key="1">
    <citation type="submission" date="2024-04" db="EMBL/GenBank/DDBJ databases">
        <authorList>
            <person name="Waldvogel A.-M."/>
            <person name="Schoenle A."/>
        </authorList>
    </citation>
    <scope>NUCLEOTIDE SEQUENCE [LARGE SCALE GENOMIC DNA]</scope>
</reference>
<dbReference type="AlphaFoldDB" id="A0AAV2KIQ4"/>
<feature type="signal peptide" evidence="1">
    <location>
        <begin position="1"/>
        <end position="17"/>
    </location>
</feature>
<dbReference type="EMBL" id="OZ035841">
    <property type="protein sequence ID" value="CAL1589903.1"/>
    <property type="molecule type" value="Genomic_DNA"/>
</dbReference>
<evidence type="ECO:0000313" key="3">
    <source>
        <dbReference type="Proteomes" id="UP001497482"/>
    </source>
</evidence>
<proteinExistence type="predicted"/>
<dbReference type="Proteomes" id="UP001497482">
    <property type="component" value="Chromosome 19"/>
</dbReference>
<protein>
    <recommendedName>
        <fullName evidence="4">Ig-like domain-containing protein</fullName>
    </recommendedName>
</protein>
<dbReference type="InterPro" id="IPR013783">
    <property type="entry name" value="Ig-like_fold"/>
</dbReference>
<dbReference type="InterPro" id="IPR036179">
    <property type="entry name" value="Ig-like_dom_sf"/>
</dbReference>
<dbReference type="Gene3D" id="2.60.40.10">
    <property type="entry name" value="Immunoglobulins"/>
    <property type="match status" value="1"/>
</dbReference>
<accession>A0AAV2KIQ4</accession>
<feature type="chain" id="PRO_5043819480" description="Ig-like domain-containing protein" evidence="1">
    <location>
        <begin position="18"/>
        <end position="108"/>
    </location>
</feature>
<organism evidence="2 3">
    <name type="scientific">Knipowitschia caucasica</name>
    <name type="common">Caucasian dwarf goby</name>
    <name type="synonym">Pomatoschistus caucasicus</name>
    <dbReference type="NCBI Taxonomy" id="637954"/>
    <lineage>
        <taxon>Eukaryota</taxon>
        <taxon>Metazoa</taxon>
        <taxon>Chordata</taxon>
        <taxon>Craniata</taxon>
        <taxon>Vertebrata</taxon>
        <taxon>Euteleostomi</taxon>
        <taxon>Actinopterygii</taxon>
        <taxon>Neopterygii</taxon>
        <taxon>Teleostei</taxon>
        <taxon>Neoteleostei</taxon>
        <taxon>Acanthomorphata</taxon>
        <taxon>Gobiaria</taxon>
        <taxon>Gobiiformes</taxon>
        <taxon>Gobioidei</taxon>
        <taxon>Gobiidae</taxon>
        <taxon>Gobiinae</taxon>
        <taxon>Knipowitschia</taxon>
    </lineage>
</organism>
<dbReference type="SUPFAM" id="SSF48726">
    <property type="entry name" value="Immunoglobulin"/>
    <property type="match status" value="1"/>
</dbReference>
<sequence length="108" mass="11947">MALLLFCLTLLPPLVSPEILMVEPDSDQFFSSSTISLKCEAQWTVKRKSGSRVESFGLDKDFGNFDKTSSTCLLNTLVPSDSGVYWCESADGTRSPERLLSVTGNYRL</sequence>
<evidence type="ECO:0000313" key="2">
    <source>
        <dbReference type="EMBL" id="CAL1589903.1"/>
    </source>
</evidence>
<gene>
    <name evidence="2" type="ORF">KC01_LOCUS19499</name>
</gene>